<dbReference type="InterPro" id="IPR000468">
    <property type="entry name" value="Barstar"/>
</dbReference>
<comment type="caution">
    <text evidence="3">The sequence shown here is derived from an EMBL/GenBank/DDBJ whole genome shotgun (WGS) entry which is preliminary data.</text>
</comment>
<evidence type="ECO:0000256" key="1">
    <source>
        <dbReference type="ARBA" id="ARBA00006845"/>
    </source>
</evidence>
<dbReference type="SUPFAM" id="SSF52038">
    <property type="entry name" value="Barstar-related"/>
    <property type="match status" value="1"/>
</dbReference>
<dbReference type="InterPro" id="IPR035905">
    <property type="entry name" value="Barstar-like_sf"/>
</dbReference>
<dbReference type="AlphaFoldDB" id="A0A8J3Y0J4"/>
<comment type="similarity">
    <text evidence="1">Belongs to the barstar family.</text>
</comment>
<protein>
    <recommendedName>
        <fullName evidence="2">Barstar (barnase inhibitor) domain-containing protein</fullName>
    </recommendedName>
</protein>
<reference evidence="3" key="1">
    <citation type="submission" date="2021-01" db="EMBL/GenBank/DDBJ databases">
        <title>Whole genome shotgun sequence of Planotetraspora thailandica NBRC 104271.</title>
        <authorList>
            <person name="Komaki H."/>
            <person name="Tamura T."/>
        </authorList>
    </citation>
    <scope>NUCLEOTIDE SEQUENCE</scope>
    <source>
        <strain evidence="3">NBRC 104271</strain>
    </source>
</reference>
<dbReference type="RefSeq" id="WP_203948678.1">
    <property type="nucleotide sequence ID" value="NZ_BOOR01000067.1"/>
</dbReference>
<feature type="domain" description="Barstar (barnase inhibitor)" evidence="2">
    <location>
        <begin position="21"/>
        <end position="100"/>
    </location>
</feature>
<evidence type="ECO:0000313" key="4">
    <source>
        <dbReference type="Proteomes" id="UP000605992"/>
    </source>
</evidence>
<evidence type="ECO:0000259" key="2">
    <source>
        <dbReference type="Pfam" id="PF01337"/>
    </source>
</evidence>
<keyword evidence="4" id="KW-1185">Reference proteome</keyword>
<dbReference type="Gene3D" id="3.30.370.10">
    <property type="entry name" value="Barstar-like"/>
    <property type="match status" value="1"/>
</dbReference>
<organism evidence="3 4">
    <name type="scientific">Planotetraspora thailandica</name>
    <dbReference type="NCBI Taxonomy" id="487172"/>
    <lineage>
        <taxon>Bacteria</taxon>
        <taxon>Bacillati</taxon>
        <taxon>Actinomycetota</taxon>
        <taxon>Actinomycetes</taxon>
        <taxon>Streptosporangiales</taxon>
        <taxon>Streptosporangiaceae</taxon>
        <taxon>Planotetraspora</taxon>
    </lineage>
</organism>
<dbReference type="Pfam" id="PF01337">
    <property type="entry name" value="Barstar"/>
    <property type="match status" value="1"/>
</dbReference>
<sequence length="125" mass="13411">MTSAERSLPHWLTVSTGPAPAVVDGRECRTRAAFFTEVARALRFPAYFGRNWDALTDSLRDATQAGNVALVVANADELLIDEPPEQFATLLAVLADAADAGLTLTLCTDPAHEPDLRHRVASALP</sequence>
<proteinExistence type="inferred from homology"/>
<dbReference type="EMBL" id="BOOR01000067">
    <property type="protein sequence ID" value="GII58584.1"/>
    <property type="molecule type" value="Genomic_DNA"/>
</dbReference>
<name>A0A8J3Y0J4_9ACTN</name>
<gene>
    <name evidence="3" type="ORF">Pth03_69730</name>
</gene>
<evidence type="ECO:0000313" key="3">
    <source>
        <dbReference type="EMBL" id="GII58584.1"/>
    </source>
</evidence>
<accession>A0A8J3Y0J4</accession>
<dbReference type="Proteomes" id="UP000605992">
    <property type="component" value="Unassembled WGS sequence"/>
</dbReference>